<organism evidence="1 2">
    <name type="scientific">Tritrichomonas musculus</name>
    <dbReference type="NCBI Taxonomy" id="1915356"/>
    <lineage>
        <taxon>Eukaryota</taxon>
        <taxon>Metamonada</taxon>
        <taxon>Parabasalia</taxon>
        <taxon>Tritrichomonadida</taxon>
        <taxon>Tritrichomonadidae</taxon>
        <taxon>Tritrichomonas</taxon>
    </lineage>
</organism>
<evidence type="ECO:0000313" key="1">
    <source>
        <dbReference type="EMBL" id="KAK8897460.1"/>
    </source>
</evidence>
<evidence type="ECO:0008006" key="3">
    <source>
        <dbReference type="Google" id="ProtNLM"/>
    </source>
</evidence>
<name>A0ABR2L277_9EUKA</name>
<proteinExistence type="predicted"/>
<sequence>MKISISLNQPGCKRESFSLEIDSSATASKVINQVKNSYHNTPYQHYYLEYRGSKLNPTDKIISQDIDETSVFMMNYDGPGSLPNKRQLRIPRRTDIDPSMREPSDLQMRIESIRSIFPESEAPDDETIKMALKNSYWNLDRALDFLLPPKEKSEGPLTQEDKENIIKIREQNGNSTEEIIQAYFACDKKMDMTLILLSNLN</sequence>
<comment type="caution">
    <text evidence="1">The sequence shown here is derived from an EMBL/GenBank/DDBJ whole genome shotgun (WGS) entry which is preliminary data.</text>
</comment>
<evidence type="ECO:0000313" key="2">
    <source>
        <dbReference type="Proteomes" id="UP001470230"/>
    </source>
</evidence>
<keyword evidence="2" id="KW-1185">Reference proteome</keyword>
<protein>
    <recommendedName>
        <fullName evidence="3">Ubiquitin-like domain-containing protein</fullName>
    </recommendedName>
</protein>
<gene>
    <name evidence="1" type="ORF">M9Y10_015409</name>
</gene>
<dbReference type="EMBL" id="JAPFFF010000002">
    <property type="protein sequence ID" value="KAK8897460.1"/>
    <property type="molecule type" value="Genomic_DNA"/>
</dbReference>
<dbReference type="Proteomes" id="UP001470230">
    <property type="component" value="Unassembled WGS sequence"/>
</dbReference>
<dbReference type="InterPro" id="IPR029071">
    <property type="entry name" value="Ubiquitin-like_domsf"/>
</dbReference>
<dbReference type="CDD" id="cd14279">
    <property type="entry name" value="CUE"/>
    <property type="match status" value="1"/>
</dbReference>
<reference evidence="1 2" key="1">
    <citation type="submission" date="2024-04" db="EMBL/GenBank/DDBJ databases">
        <title>Tritrichomonas musculus Genome.</title>
        <authorList>
            <person name="Alves-Ferreira E."/>
            <person name="Grigg M."/>
            <person name="Lorenzi H."/>
            <person name="Galac M."/>
        </authorList>
    </citation>
    <scope>NUCLEOTIDE SEQUENCE [LARGE SCALE GENOMIC DNA]</scope>
    <source>
        <strain evidence="1 2">EAF2021</strain>
    </source>
</reference>
<dbReference type="SUPFAM" id="SSF54236">
    <property type="entry name" value="Ubiquitin-like"/>
    <property type="match status" value="1"/>
</dbReference>
<accession>A0ABR2L277</accession>
<dbReference type="Gene3D" id="1.10.8.10">
    <property type="entry name" value="DNA helicase RuvA subunit, C-terminal domain"/>
    <property type="match status" value="1"/>
</dbReference>